<dbReference type="Proteomes" id="UP000245890">
    <property type="component" value="Unassembled WGS sequence"/>
</dbReference>
<evidence type="ECO:0000313" key="3">
    <source>
        <dbReference type="Proteomes" id="UP000245890"/>
    </source>
</evidence>
<comment type="caution">
    <text evidence="2">The sequence shown here is derived from an EMBL/GenBank/DDBJ whole genome shotgun (WGS) entry which is preliminary data.</text>
</comment>
<dbReference type="RefSeq" id="WP_165831089.1">
    <property type="nucleotide sequence ID" value="NZ_QENQ01000001.1"/>
</dbReference>
<gene>
    <name evidence="2" type="ORF">DD559_12760</name>
</gene>
<proteinExistence type="predicted"/>
<evidence type="ECO:0000256" key="1">
    <source>
        <dbReference type="SAM" id="Phobius"/>
    </source>
</evidence>
<dbReference type="EMBL" id="QENQ01000001">
    <property type="protein sequence ID" value="PVX30092.1"/>
    <property type="molecule type" value="Genomic_DNA"/>
</dbReference>
<name>A0A2U0SFE0_9SPHN</name>
<sequence>MSRKSFLRSLFWDASRDRPQNKWMVNLAVVLVMTPMLLLFPITIQFFLSPLWMFDDWDAFALFAMFYGAPWFLAGCLVYAAANIGEPVEPGA</sequence>
<keyword evidence="3" id="KW-1185">Reference proteome</keyword>
<keyword evidence="1" id="KW-1133">Transmembrane helix</keyword>
<feature type="transmembrane region" description="Helical" evidence="1">
    <location>
        <begin position="60"/>
        <end position="82"/>
    </location>
</feature>
<dbReference type="AlphaFoldDB" id="A0A2U0SFE0"/>
<feature type="transmembrane region" description="Helical" evidence="1">
    <location>
        <begin position="25"/>
        <end position="48"/>
    </location>
</feature>
<keyword evidence="1" id="KW-0472">Membrane</keyword>
<accession>A0A2U0SFE0</accession>
<organism evidence="2 3">
    <name type="scientific">Sphingomonas pokkalii</name>
    <dbReference type="NCBI Taxonomy" id="2175090"/>
    <lineage>
        <taxon>Bacteria</taxon>
        <taxon>Pseudomonadati</taxon>
        <taxon>Pseudomonadota</taxon>
        <taxon>Alphaproteobacteria</taxon>
        <taxon>Sphingomonadales</taxon>
        <taxon>Sphingomonadaceae</taxon>
        <taxon>Sphingomonas</taxon>
    </lineage>
</organism>
<reference evidence="2 3" key="1">
    <citation type="submission" date="2018-05" db="EMBL/GenBank/DDBJ databases">
        <title>Description of Sphingomonas pokkalii sp nov, isolated from the rhizosphere of saline tolerant pokkali rice and its draft genome analysis.</title>
        <authorList>
            <person name="Menon R."/>
            <person name="Kumari S."/>
            <person name="Rameshkumar N."/>
        </authorList>
    </citation>
    <scope>NUCLEOTIDE SEQUENCE [LARGE SCALE GENOMIC DNA]</scope>
    <source>
        <strain evidence="2 3">L3B27</strain>
    </source>
</reference>
<evidence type="ECO:0000313" key="2">
    <source>
        <dbReference type="EMBL" id="PVX30092.1"/>
    </source>
</evidence>
<keyword evidence="1" id="KW-0812">Transmembrane</keyword>
<protein>
    <submittedName>
        <fullName evidence="2">Uncharacterized protein</fullName>
    </submittedName>
</protein>